<sequence length="424" mass="46901">MSFTFSSSALTPYGSPPSIHTYTKSIESNAIDRIDELQKFLLGSDWSSLSSLSPSTAPIRAIVDDLTQNHYPSSFDTVKPTLQSVSVVSSINMSDHIAPLESPAPYESALTPPNRNSFDTCYSDSVGSPDSERDFLTSPSLFDNAAFEFEADNNFPLFPDQLYDDSTDAHADNITSNIAYNLENVKLESEHQDSQFTQSDLGASQSTVVPFRSQVKIEEDTCESHSTLEAAFKTESELVKLEPKYEHDVWSTQDLKPYFGDQDTKSAVLSTLANAFGHNPAESAKKTLPREAVVDVDEQQVISQAGPIRSSRANRERGASPTKAAASASASPAPTYIDPVSHIKRWQCQDCGKWFNRAFNLSTHRITHQDPETRARPFTCPDEDCGKAFARKHDMQRHLENVHRGGSRRIRGGSNKRSRPDDLG</sequence>
<dbReference type="Gene3D" id="3.30.160.60">
    <property type="entry name" value="Classic Zinc Finger"/>
    <property type="match status" value="2"/>
</dbReference>
<dbReference type="FunFam" id="3.30.160.60:FF:001102">
    <property type="entry name" value="Transcription factor IIIA"/>
    <property type="match status" value="1"/>
</dbReference>
<dbReference type="SUPFAM" id="SSF57667">
    <property type="entry name" value="beta-beta-alpha zinc fingers"/>
    <property type="match status" value="1"/>
</dbReference>
<evidence type="ECO:0000256" key="8">
    <source>
        <dbReference type="SAM" id="MobiDB-lite"/>
    </source>
</evidence>
<proteinExistence type="predicted"/>
<feature type="region of interest" description="Disordered" evidence="8">
    <location>
        <begin position="299"/>
        <end position="334"/>
    </location>
</feature>
<comment type="subcellular location">
    <subcellularLocation>
        <location evidence="1">Nucleus</location>
    </subcellularLocation>
</comment>
<feature type="compositionally biased region" description="Low complexity" evidence="8">
    <location>
        <begin position="319"/>
        <end position="334"/>
    </location>
</feature>
<dbReference type="SMART" id="SM00355">
    <property type="entry name" value="ZnF_C2H2"/>
    <property type="match status" value="2"/>
</dbReference>
<dbReference type="Pfam" id="PF00096">
    <property type="entry name" value="zf-C2H2"/>
    <property type="match status" value="2"/>
</dbReference>
<protein>
    <submittedName>
        <fullName evidence="10">C2h2 type zinc finger containing protein</fullName>
    </submittedName>
</protein>
<feature type="domain" description="C2H2-type" evidence="9">
    <location>
        <begin position="346"/>
        <end position="373"/>
    </location>
</feature>
<dbReference type="EMBL" id="HG529709">
    <property type="protein sequence ID" value="CDI56958.1"/>
    <property type="molecule type" value="Genomic_DNA"/>
</dbReference>
<keyword evidence="3" id="KW-0677">Repeat</keyword>
<dbReference type="InterPro" id="IPR013087">
    <property type="entry name" value="Znf_C2H2_type"/>
</dbReference>
<evidence type="ECO:0000256" key="5">
    <source>
        <dbReference type="ARBA" id="ARBA00022833"/>
    </source>
</evidence>
<keyword evidence="5" id="KW-0862">Zinc</keyword>
<dbReference type="GO" id="GO:0043565">
    <property type="term" value="F:sequence-specific DNA binding"/>
    <property type="evidence" value="ECO:0007669"/>
    <property type="project" value="TreeGrafter"/>
</dbReference>
<dbReference type="AlphaFoldDB" id="A0A077RBQ6"/>
<dbReference type="InterPro" id="IPR036236">
    <property type="entry name" value="Znf_C2H2_sf"/>
</dbReference>
<dbReference type="GO" id="GO:0000981">
    <property type="term" value="F:DNA-binding transcription factor activity, RNA polymerase II-specific"/>
    <property type="evidence" value="ECO:0007669"/>
    <property type="project" value="TreeGrafter"/>
</dbReference>
<keyword evidence="2" id="KW-0479">Metal-binding</keyword>
<evidence type="ECO:0000256" key="3">
    <source>
        <dbReference type="ARBA" id="ARBA00022737"/>
    </source>
</evidence>
<dbReference type="GO" id="GO:0008270">
    <property type="term" value="F:zinc ion binding"/>
    <property type="evidence" value="ECO:0007669"/>
    <property type="project" value="UniProtKB-KW"/>
</dbReference>
<dbReference type="PROSITE" id="PS50157">
    <property type="entry name" value="ZINC_FINGER_C2H2_2"/>
    <property type="match status" value="2"/>
</dbReference>
<dbReference type="PANTHER" id="PTHR24408:SF58">
    <property type="entry name" value="TRANSCRIPTION FACTOR (TFIIIA), PUTATIVE (AFU_ORTHOLOGUE AFUA_1G05150)-RELATED"/>
    <property type="match status" value="1"/>
</dbReference>
<evidence type="ECO:0000256" key="2">
    <source>
        <dbReference type="ARBA" id="ARBA00022723"/>
    </source>
</evidence>
<accession>A0A077RBQ6</accession>
<evidence type="ECO:0000256" key="4">
    <source>
        <dbReference type="ARBA" id="ARBA00022771"/>
    </source>
</evidence>
<evidence type="ECO:0000256" key="7">
    <source>
        <dbReference type="PROSITE-ProRule" id="PRU00042"/>
    </source>
</evidence>
<name>A0A077RBQ6_9BASI</name>
<evidence type="ECO:0000256" key="6">
    <source>
        <dbReference type="ARBA" id="ARBA00023242"/>
    </source>
</evidence>
<dbReference type="PROSITE" id="PS00028">
    <property type="entry name" value="ZINC_FINGER_C2H2_1"/>
    <property type="match status" value="2"/>
</dbReference>
<organism evidence="10">
    <name type="scientific">Melanopsichium pennsylvanicum 4</name>
    <dbReference type="NCBI Taxonomy" id="1398559"/>
    <lineage>
        <taxon>Eukaryota</taxon>
        <taxon>Fungi</taxon>
        <taxon>Dikarya</taxon>
        <taxon>Basidiomycota</taxon>
        <taxon>Ustilaginomycotina</taxon>
        <taxon>Ustilaginomycetes</taxon>
        <taxon>Ustilaginales</taxon>
        <taxon>Ustilaginaceae</taxon>
        <taxon>Melanopsichium</taxon>
    </lineage>
</organism>
<feature type="domain" description="C2H2-type" evidence="9">
    <location>
        <begin position="378"/>
        <end position="408"/>
    </location>
</feature>
<evidence type="ECO:0000259" key="9">
    <source>
        <dbReference type="PROSITE" id="PS50157"/>
    </source>
</evidence>
<reference evidence="10" key="1">
    <citation type="journal article" date="2014" name="Genome Biol. Evol.">
        <title>Gene Loss Rather Than Gene Gain Is Associated with a Host Jump from Monocots to Dicots in the Smut Fungus Melanopsichium pennsylvanicum.</title>
        <authorList>
            <person name="Sharma R."/>
            <person name="Mishra B."/>
            <person name="Runge F."/>
            <person name="Thines M."/>
        </authorList>
    </citation>
    <scope>NUCLEOTIDE SEQUENCE</scope>
    <source>
        <strain evidence="10">4</strain>
    </source>
</reference>
<feature type="compositionally biased region" description="Basic residues" evidence="8">
    <location>
        <begin position="405"/>
        <end position="417"/>
    </location>
</feature>
<evidence type="ECO:0000313" key="10">
    <source>
        <dbReference type="EMBL" id="CDI56958.1"/>
    </source>
</evidence>
<feature type="region of interest" description="Disordered" evidence="8">
    <location>
        <begin position="399"/>
        <end position="424"/>
    </location>
</feature>
<keyword evidence="6" id="KW-0539">Nucleus</keyword>
<keyword evidence="4 7" id="KW-0863">Zinc-finger</keyword>
<evidence type="ECO:0000256" key="1">
    <source>
        <dbReference type="ARBA" id="ARBA00004123"/>
    </source>
</evidence>
<dbReference type="GO" id="GO:0005634">
    <property type="term" value="C:nucleus"/>
    <property type="evidence" value="ECO:0007669"/>
    <property type="project" value="UniProtKB-SubCell"/>
</dbReference>
<dbReference type="PANTHER" id="PTHR24408">
    <property type="entry name" value="ZINC FINGER PROTEIN"/>
    <property type="match status" value="1"/>
</dbReference>